<proteinExistence type="predicted"/>
<feature type="compositionally biased region" description="Gly residues" evidence="1">
    <location>
        <begin position="128"/>
        <end position="139"/>
    </location>
</feature>
<organism evidence="2 3">
    <name type="scientific">Gordonibacter massiliensis</name>
    <name type="common">ex Traore et al. 2017</name>
    <dbReference type="NCBI Taxonomy" id="1841863"/>
    <lineage>
        <taxon>Bacteria</taxon>
        <taxon>Bacillati</taxon>
        <taxon>Actinomycetota</taxon>
        <taxon>Coriobacteriia</taxon>
        <taxon>Eggerthellales</taxon>
        <taxon>Eggerthellaceae</taxon>
        <taxon>Gordonibacter</taxon>
    </lineage>
</organism>
<keyword evidence="3" id="KW-1185">Reference proteome</keyword>
<evidence type="ECO:0000256" key="1">
    <source>
        <dbReference type="SAM" id="MobiDB-lite"/>
    </source>
</evidence>
<gene>
    <name evidence="2" type="ORF">H7313_02580</name>
</gene>
<name>A0A842J923_9ACTN</name>
<dbReference type="RefSeq" id="WP_185904199.1">
    <property type="nucleotide sequence ID" value="NZ_JACMSE010000001.1"/>
</dbReference>
<dbReference type="GO" id="GO:0016887">
    <property type="term" value="F:ATP hydrolysis activity"/>
    <property type="evidence" value="ECO:0007669"/>
    <property type="project" value="TreeGrafter"/>
</dbReference>
<protein>
    <submittedName>
        <fullName evidence="2">Chromosome partitioning protein ParA</fullName>
    </submittedName>
</protein>
<dbReference type="Gene3D" id="3.40.50.300">
    <property type="entry name" value="P-loop containing nucleotide triphosphate hydrolases"/>
    <property type="match status" value="1"/>
</dbReference>
<dbReference type="PANTHER" id="PTHR43384">
    <property type="entry name" value="SEPTUM SITE-DETERMINING PROTEIN MIND HOMOLOG, CHLOROPLASTIC-RELATED"/>
    <property type="match status" value="1"/>
</dbReference>
<dbReference type="GO" id="GO:0005524">
    <property type="term" value="F:ATP binding"/>
    <property type="evidence" value="ECO:0007669"/>
    <property type="project" value="TreeGrafter"/>
</dbReference>
<dbReference type="InterPro" id="IPR050625">
    <property type="entry name" value="ParA/MinD_ATPase"/>
</dbReference>
<dbReference type="InterPro" id="IPR027417">
    <property type="entry name" value="P-loop_NTPase"/>
</dbReference>
<dbReference type="GO" id="GO:0051782">
    <property type="term" value="P:negative regulation of cell division"/>
    <property type="evidence" value="ECO:0007669"/>
    <property type="project" value="TreeGrafter"/>
</dbReference>
<feature type="region of interest" description="Disordered" evidence="1">
    <location>
        <begin position="462"/>
        <end position="481"/>
    </location>
</feature>
<feature type="region of interest" description="Disordered" evidence="1">
    <location>
        <begin position="122"/>
        <end position="178"/>
    </location>
</feature>
<dbReference type="PANTHER" id="PTHR43384:SF13">
    <property type="entry name" value="SLR0110 PROTEIN"/>
    <property type="match status" value="1"/>
</dbReference>
<reference evidence="2 3" key="1">
    <citation type="submission" date="2020-08" db="EMBL/GenBank/DDBJ databases">
        <authorList>
            <person name="Liu C."/>
            <person name="Sun Q."/>
        </authorList>
    </citation>
    <scope>NUCLEOTIDE SEQUENCE [LARGE SCALE GENOMIC DNA]</scope>
    <source>
        <strain evidence="2 3">N22</strain>
    </source>
</reference>
<comment type="caution">
    <text evidence="2">The sequence shown here is derived from an EMBL/GenBank/DDBJ whole genome shotgun (WGS) entry which is preliminary data.</text>
</comment>
<dbReference type="GO" id="GO:0005829">
    <property type="term" value="C:cytosol"/>
    <property type="evidence" value="ECO:0007669"/>
    <property type="project" value="TreeGrafter"/>
</dbReference>
<dbReference type="EMBL" id="JACMSE010000001">
    <property type="protein sequence ID" value="MBC2888237.1"/>
    <property type="molecule type" value="Genomic_DNA"/>
</dbReference>
<evidence type="ECO:0000313" key="2">
    <source>
        <dbReference type="EMBL" id="MBC2888237.1"/>
    </source>
</evidence>
<sequence>MTSSVALCADAESIRRPDLIGLAGENLARQEWLRLFTSGEDARRFLRGDRSVSEAWVAGCDDVEPINLAAALKRDRADLRVCLLAFEGTGSLMSRAAAAGIDASLTRQAFVDRYAQMKRKHVDATGEGPRGGCGAGSEGAPGDVRWPPSDGGFQGRTPAPRLERGSSAHGSWRGTGAGAGDLRCEEGVDADRSEPRCAARVAPAPVAGRPAVVASRRAFVLPVVSGSGGAGKSTVSTLSALFAQGLGYRTLLLDFDLRFGDVHELSGVPNALGVDEALAAPARIASLAPDGLVPAVLAAPKRLEDAEAVVREAPRLLDELQGRFDVIVANTGASWAEEHALLLERCSKALFLVDQRPSSLRACRHALELCARCGIATGPFLLAANRCAKGAPLTSIDVSCALRGAAAVELREGGGEVEELMGAGQPLDLIAAKNDLCTSLEHVLVDVLPGCEGRTLSVAEPSAGRAERRFGRNRRRGGRRG</sequence>
<feature type="compositionally biased region" description="Basic residues" evidence="1">
    <location>
        <begin position="471"/>
        <end position="481"/>
    </location>
</feature>
<dbReference type="GO" id="GO:0009898">
    <property type="term" value="C:cytoplasmic side of plasma membrane"/>
    <property type="evidence" value="ECO:0007669"/>
    <property type="project" value="TreeGrafter"/>
</dbReference>
<dbReference type="SUPFAM" id="SSF52540">
    <property type="entry name" value="P-loop containing nucleoside triphosphate hydrolases"/>
    <property type="match status" value="1"/>
</dbReference>
<evidence type="ECO:0000313" key="3">
    <source>
        <dbReference type="Proteomes" id="UP000587396"/>
    </source>
</evidence>
<dbReference type="AlphaFoldDB" id="A0A842J923"/>
<accession>A0A842J923</accession>
<dbReference type="Proteomes" id="UP000587396">
    <property type="component" value="Unassembled WGS sequence"/>
</dbReference>